<comment type="similarity">
    <text evidence="3">Belongs to the VKOR family.</text>
</comment>
<feature type="transmembrane region" description="Helical" evidence="12">
    <location>
        <begin position="436"/>
        <end position="455"/>
    </location>
</feature>
<dbReference type="InterPro" id="IPR038354">
    <property type="entry name" value="VKOR_sf"/>
</dbReference>
<feature type="domain" description="SPW repeat-containing integral membrane" evidence="14">
    <location>
        <begin position="384"/>
        <end position="476"/>
    </location>
</feature>
<proteinExistence type="inferred from homology"/>
<dbReference type="AlphaFoldDB" id="A0A222P668"/>
<keyword evidence="7 12" id="KW-1133">Transmembrane helix</keyword>
<evidence type="ECO:0000256" key="2">
    <source>
        <dbReference type="ARBA" id="ARBA00005125"/>
    </source>
</evidence>
<feature type="transmembrane region" description="Helical" evidence="12">
    <location>
        <begin position="383"/>
        <end position="403"/>
    </location>
</feature>
<dbReference type="SUPFAM" id="SSF51735">
    <property type="entry name" value="NAD(P)-binding Rossmann-fold domains"/>
    <property type="match status" value="1"/>
</dbReference>
<keyword evidence="6" id="KW-0874">Quinone</keyword>
<dbReference type="GO" id="GO:0016491">
    <property type="term" value="F:oxidoreductase activity"/>
    <property type="evidence" value="ECO:0007669"/>
    <property type="project" value="UniProtKB-KW"/>
</dbReference>
<dbReference type="InterPro" id="IPR036291">
    <property type="entry name" value="NAD(P)-bd_dom_sf"/>
</dbReference>
<reference evidence="17" key="1">
    <citation type="submission" date="2016-07" db="EMBL/GenBank/DDBJ databases">
        <authorList>
            <person name="Florea S."/>
            <person name="Webb J.S."/>
            <person name="Jaromczyk J."/>
            <person name="Schardl C.L."/>
        </authorList>
    </citation>
    <scope>NUCLEOTIDE SEQUENCE [LARGE SCALE GENOMIC DNA]</scope>
    <source>
        <strain evidence="17">CDC-D5610</strain>
    </source>
</reference>
<dbReference type="InterPro" id="IPR001509">
    <property type="entry name" value="Epimerase_deHydtase"/>
</dbReference>
<feature type="transmembrane region" description="Helical" evidence="12">
    <location>
        <begin position="627"/>
        <end position="647"/>
    </location>
</feature>
<keyword evidence="11" id="KW-0676">Redox-active center</keyword>
<evidence type="ECO:0000256" key="3">
    <source>
        <dbReference type="ARBA" id="ARBA00006214"/>
    </source>
</evidence>
<feature type="domain" description="Vitamin K epoxide reductase" evidence="15">
    <location>
        <begin position="512"/>
        <end position="646"/>
    </location>
</feature>
<organism evidence="16 17">
    <name type="scientific">Legionella clemsonensis</name>
    <dbReference type="NCBI Taxonomy" id="1867846"/>
    <lineage>
        <taxon>Bacteria</taxon>
        <taxon>Pseudomonadati</taxon>
        <taxon>Pseudomonadota</taxon>
        <taxon>Gammaproteobacteria</taxon>
        <taxon>Legionellales</taxon>
        <taxon>Legionellaceae</taxon>
        <taxon>Legionella</taxon>
    </lineage>
</organism>
<evidence type="ECO:0000256" key="7">
    <source>
        <dbReference type="ARBA" id="ARBA00022989"/>
    </source>
</evidence>
<evidence type="ECO:0000259" key="15">
    <source>
        <dbReference type="Pfam" id="PF07884"/>
    </source>
</evidence>
<keyword evidence="9 12" id="KW-0472">Membrane</keyword>
<keyword evidence="8" id="KW-0560">Oxidoreductase</keyword>
<dbReference type="Proteomes" id="UP000201728">
    <property type="component" value="Chromosome"/>
</dbReference>
<dbReference type="InterPro" id="IPR005530">
    <property type="entry name" value="SPW"/>
</dbReference>
<comment type="similarity">
    <text evidence="4">Belongs to the NAD(P)-dependent epimerase/dehydratase family.</text>
</comment>
<evidence type="ECO:0000256" key="1">
    <source>
        <dbReference type="ARBA" id="ARBA00004141"/>
    </source>
</evidence>
<evidence type="ECO:0000256" key="6">
    <source>
        <dbReference type="ARBA" id="ARBA00022719"/>
    </source>
</evidence>
<protein>
    <submittedName>
        <fullName evidence="16">Vitamin K epoxide reductase family protein</fullName>
    </submittedName>
</protein>
<feature type="transmembrane region" description="Helical" evidence="12">
    <location>
        <begin position="767"/>
        <end position="800"/>
    </location>
</feature>
<evidence type="ECO:0000256" key="4">
    <source>
        <dbReference type="ARBA" id="ARBA00007637"/>
    </source>
</evidence>
<evidence type="ECO:0000259" key="13">
    <source>
        <dbReference type="Pfam" id="PF01370"/>
    </source>
</evidence>
<dbReference type="PANTHER" id="PTHR43000">
    <property type="entry name" value="DTDP-D-GLUCOSE 4,6-DEHYDRATASE-RELATED"/>
    <property type="match status" value="1"/>
</dbReference>
<evidence type="ECO:0000256" key="11">
    <source>
        <dbReference type="ARBA" id="ARBA00023284"/>
    </source>
</evidence>
<dbReference type="RefSeq" id="WP_094092072.1">
    <property type="nucleotide sequence ID" value="NZ_CP016397.1"/>
</dbReference>
<dbReference type="InterPro" id="IPR012932">
    <property type="entry name" value="VKOR"/>
</dbReference>
<dbReference type="GO" id="GO:0048038">
    <property type="term" value="F:quinone binding"/>
    <property type="evidence" value="ECO:0007669"/>
    <property type="project" value="UniProtKB-KW"/>
</dbReference>
<gene>
    <name evidence="16" type="ORF">clem_13985</name>
</gene>
<feature type="domain" description="SPW repeat-containing integral membrane" evidence="14">
    <location>
        <begin position="710"/>
        <end position="799"/>
    </location>
</feature>
<comment type="subcellular location">
    <subcellularLocation>
        <location evidence="1">Membrane</location>
        <topology evidence="1">Multi-pass membrane protein</topology>
    </subcellularLocation>
</comment>
<evidence type="ECO:0000256" key="5">
    <source>
        <dbReference type="ARBA" id="ARBA00022692"/>
    </source>
</evidence>
<sequence length="818" mass="90891">MISKGTKPIVIITGSAGNIGSALTSQLKDDYHVVGFDRAGSGSDFEIDLTSKPSIVSAFKHFREKYGNHIAAVIHLAAYFDFTGENSPLYDAVNVKGTQKLLAVLQDFEVERFIFSSTMLVHKPGKPGQTINEDSSIDPKWAYPKSKWRTEQIIQKEHGAIPYLILRLAGVYDNSTCIPTLANQIARVYERDFKSHLFSGDVDAGQSFIHQEDMINLFKKALEHRNELPAEEIMLGGEPEVFSYEELQERISCLIHGEDGDLLNIPSPLAKAAAAVQNKLEPLVPDDFDEGEKPFIRPFMIDRASDHYDLNIEKARKKLHWVPKHSIYETLPKIINALKANPKQWYKNNGLNLPDWLESLPPKVDVSREHYETLFRTEHQQNLWAYFITIALGFWLIASPISLGYESNALVISDMVSGAAVSLLACLALSWRLAWARWLCAGVGCWIITAPLVFWAPTAAAYLNDTLIGSFIIGFSVCLRPFAGVAPNAMLTGPDIPPGWDFSPSSYFQRLPIIVLAFIGLFISRYLAAYQLGHTDRVWDPFFAGALPDDKNGTEEIITSSVSEAWPVPDAGLGAMVYLLEIVTGIIGGVNRWRTMPWLVLLFGILIVPLGVVSITFIIIQPIVLDTWCTLCLIAAVAMLMQVPYSFDELVATSVFLWRRWKAGRPLLRIFLVGDSDDNENGKKKVQDNFEQSPWKIIWQTLEGGVSLPWNLILCLIIGVWLMFTRITLGTSGGMANADHLLGSLIITVTVIALAEVVRAVRFLNVIFALALLITPFAYGVSGTATVASLICGILLFILCIPRGKIVSSYGEWNKFIV</sequence>
<feature type="domain" description="NAD-dependent epimerase/dehydratase" evidence="13">
    <location>
        <begin position="10"/>
        <end position="232"/>
    </location>
</feature>
<evidence type="ECO:0000256" key="12">
    <source>
        <dbReference type="SAM" id="Phobius"/>
    </source>
</evidence>
<dbReference type="Gene3D" id="3.40.50.720">
    <property type="entry name" value="NAD(P)-binding Rossmann-like Domain"/>
    <property type="match status" value="1"/>
</dbReference>
<evidence type="ECO:0000256" key="8">
    <source>
        <dbReference type="ARBA" id="ARBA00023002"/>
    </source>
</evidence>
<evidence type="ECO:0000313" key="17">
    <source>
        <dbReference type="Proteomes" id="UP000201728"/>
    </source>
</evidence>
<dbReference type="KEGG" id="lcd:clem_13985"/>
<evidence type="ECO:0000313" key="16">
    <source>
        <dbReference type="EMBL" id="ASQ47323.1"/>
    </source>
</evidence>
<dbReference type="Pfam" id="PF07884">
    <property type="entry name" value="VKOR"/>
    <property type="match status" value="1"/>
</dbReference>
<feature type="transmembrane region" description="Helical" evidence="12">
    <location>
        <begin position="410"/>
        <end position="430"/>
    </location>
</feature>
<dbReference type="OrthoDB" id="9814124at2"/>
<evidence type="ECO:0000256" key="9">
    <source>
        <dbReference type="ARBA" id="ARBA00023136"/>
    </source>
</evidence>
<dbReference type="Pfam" id="PF01370">
    <property type="entry name" value="Epimerase"/>
    <property type="match status" value="1"/>
</dbReference>
<dbReference type="EMBL" id="CP016397">
    <property type="protein sequence ID" value="ASQ47323.1"/>
    <property type="molecule type" value="Genomic_DNA"/>
</dbReference>
<keyword evidence="5 12" id="KW-0812">Transmembrane</keyword>
<evidence type="ECO:0000256" key="10">
    <source>
        <dbReference type="ARBA" id="ARBA00023157"/>
    </source>
</evidence>
<feature type="transmembrane region" description="Helical" evidence="12">
    <location>
        <begin position="507"/>
        <end position="528"/>
    </location>
</feature>
<dbReference type="Gene3D" id="1.20.1440.130">
    <property type="entry name" value="VKOR domain"/>
    <property type="match status" value="1"/>
</dbReference>
<dbReference type="Pfam" id="PF03779">
    <property type="entry name" value="SPW"/>
    <property type="match status" value="2"/>
</dbReference>
<dbReference type="GO" id="GO:0016020">
    <property type="term" value="C:membrane"/>
    <property type="evidence" value="ECO:0007669"/>
    <property type="project" value="UniProtKB-SubCell"/>
</dbReference>
<dbReference type="CDD" id="cd12919">
    <property type="entry name" value="VKOR_2"/>
    <property type="match status" value="1"/>
</dbReference>
<keyword evidence="17" id="KW-1185">Reference proteome</keyword>
<keyword evidence="10" id="KW-1015">Disulfide bond</keyword>
<feature type="transmembrane region" description="Helical" evidence="12">
    <location>
        <begin position="708"/>
        <end position="729"/>
    </location>
</feature>
<name>A0A222P668_9GAMM</name>
<accession>A0A222P668</accession>
<evidence type="ECO:0000259" key="14">
    <source>
        <dbReference type="Pfam" id="PF03779"/>
    </source>
</evidence>
<feature type="transmembrane region" description="Helical" evidence="12">
    <location>
        <begin position="741"/>
        <end position="761"/>
    </location>
</feature>
<feature type="transmembrane region" description="Helical" evidence="12">
    <location>
        <begin position="596"/>
        <end position="620"/>
    </location>
</feature>
<comment type="pathway">
    <text evidence="2">Bacterial outer membrane biogenesis; LPS O-antigen biosynthesis.</text>
</comment>